<dbReference type="GO" id="GO:0007165">
    <property type="term" value="P:signal transduction"/>
    <property type="evidence" value="ECO:0007669"/>
    <property type="project" value="TreeGrafter"/>
</dbReference>
<proteinExistence type="predicted"/>
<dbReference type="GO" id="GO:0005737">
    <property type="term" value="C:cytoplasm"/>
    <property type="evidence" value="ECO:0007669"/>
    <property type="project" value="TreeGrafter"/>
</dbReference>
<organism evidence="2">
    <name type="scientific">Rhizophagus irregularis (strain DAOM 181602 / DAOM 197198 / MUCL 43194)</name>
    <name type="common">Arbuscular mycorrhizal fungus</name>
    <name type="synonym">Glomus intraradices</name>
    <dbReference type="NCBI Taxonomy" id="747089"/>
    <lineage>
        <taxon>Eukaryota</taxon>
        <taxon>Fungi</taxon>
        <taxon>Fungi incertae sedis</taxon>
        <taxon>Mucoromycota</taxon>
        <taxon>Glomeromycotina</taxon>
        <taxon>Glomeromycetes</taxon>
        <taxon>Glomerales</taxon>
        <taxon>Glomeraceae</taxon>
        <taxon>Rhizophagus</taxon>
    </lineage>
</organism>
<dbReference type="InterPro" id="IPR011009">
    <property type="entry name" value="Kinase-like_dom_sf"/>
</dbReference>
<dbReference type="Gene3D" id="1.10.510.10">
    <property type="entry name" value="Transferase(Phosphotransferase) domain 1"/>
    <property type="match status" value="1"/>
</dbReference>
<dbReference type="HOGENOM" id="CLU_000288_7_8_1"/>
<dbReference type="InterPro" id="IPR050167">
    <property type="entry name" value="Ser_Thr_protein_kinase"/>
</dbReference>
<dbReference type="InterPro" id="IPR009030">
    <property type="entry name" value="Growth_fac_rcpt_cys_sf"/>
</dbReference>
<dbReference type="SUPFAM" id="SSF57184">
    <property type="entry name" value="Growth factor receptor domain"/>
    <property type="match status" value="1"/>
</dbReference>
<feature type="domain" description="Protein kinase" evidence="1">
    <location>
        <begin position="750"/>
        <end position="1022"/>
    </location>
</feature>
<dbReference type="SUPFAM" id="SSF56112">
    <property type="entry name" value="Protein kinase-like (PK-like)"/>
    <property type="match status" value="1"/>
</dbReference>
<dbReference type="Pfam" id="PF07714">
    <property type="entry name" value="PK_Tyr_Ser-Thr"/>
    <property type="match status" value="1"/>
</dbReference>
<dbReference type="VEuPathDB" id="FungiDB:RhiirFUN_016051"/>
<dbReference type="PROSITE" id="PS50011">
    <property type="entry name" value="PROTEIN_KINASE_DOM"/>
    <property type="match status" value="1"/>
</dbReference>
<dbReference type="eggNOG" id="KOG0192">
    <property type="taxonomic scope" value="Eukaryota"/>
</dbReference>
<dbReference type="PRINTS" id="PR00109">
    <property type="entry name" value="TYRKINASE"/>
</dbReference>
<protein>
    <recommendedName>
        <fullName evidence="1">Protein kinase domain-containing protein</fullName>
    </recommendedName>
</protein>
<dbReference type="GO" id="GO:0004672">
    <property type="term" value="F:protein kinase activity"/>
    <property type="evidence" value="ECO:0007669"/>
    <property type="project" value="InterPro"/>
</dbReference>
<dbReference type="InterPro" id="IPR001245">
    <property type="entry name" value="Ser-Thr/Tyr_kinase_cat_dom"/>
</dbReference>
<gene>
    <name evidence="2" type="ORF">GLOINDRAFT_14473</name>
</gene>
<sequence length="1155" mass="135634">MSSQNTCKKCSEVYTDIQEKWCKQCITNYLKENFTNWTSKNEKLDNFIQEMQLNIDNSSDIIFEWIPYNQFNDIKEIIKDDLTLIYSAIWKDGPLYHDNKVNEYIRKSNKNIVLKCSTEFLDEVKTYSTNLDDDEALLIYGITQNPDTKEYFMVLQDDYCKSCNKRYTNKEWCYSCQTNKFKINFTNWTSGNKKIDDFIQGMQLSMNSGVDILFEWIPYDQFDNIKVIDKDDSATVYSAKWKDGPLRYNANKKEYVRNLNQTVDLKCVYDSQNIIDEFLNEVATYSTAWIISFHSDKISKIYGISQHPDTKDYIMVLKNKYCENCGKNVVSNNNEMNALCKPCQINHLKKNLASWFSGNEEIDDFIQEMQLKINYHNNLVFEWVPYTQFNDIKKISNIDDSITIYSAIWEDGPLCYKEYDEELLTRESNTMVILKCFNNSQNITGKFLNEVEIHLTNIQNYDDDYVVHTSILEMHRIAQRDTNYLDMFAQKRNKPNYLEIYGMSQNPDTKDYIMIFQDGYCKKCGEEYTDIKNRWCKPCRINYFKENFTNWTSQNKEIDSFIQEIQLSINHYKDKILEWIPYNQFIYIKEISKGNSITICKVIWKDGPLYYDNYEKKWSRNPYNKVALKFLYNSQNIIDEFLNEVKMYLENEKNDQYKITDHIGIYGISQNPDTKDYIMILQDVYCEECGEEYTDKFSEWCKSCQINYLKSNFSNWTSGNGKVDNLIQEIQLKIDTCYDMIFEWIPFNQFTDLKEIGKGGFSKVYSATWKDGPLCYDLDKKEWIRQTNEIVALKCLFNSQNINDKFLNEVKAYSTSGINIDILQIYGISQNPDTKNYILILRYAKKGDFNNWIIKNYKNFDWNSRIEVLSGLIDALEEIHEKNMFHRDLHTGNILFRLHDEINVCISDMGLCGDAGNMDETKIIGVMPYVAPERLEGNPYTQASDIYSLGMIMYFIATGGRKPFDNCAHDENLALKICNGIRPEFDESEVPKCYIELMKRCWDSNPANRPSISEIKEVISLFEDSCSQQYEFQDESHYEIEKQFKEAEICRRLDYVQSTTHPQAIYKARELNSFTTGLSKNINNEVSDNDNNKVSDEMAVEDLFIQDVENNEFSDNIAILPLVNQFANCETLASKVAFLLVISILFIPSPVDGNT</sequence>
<accession>U9SHQ6</accession>
<dbReference type="EMBL" id="KI301912">
    <property type="protein sequence ID" value="ERZ94576.1"/>
    <property type="molecule type" value="Genomic_DNA"/>
</dbReference>
<dbReference type="AlphaFoldDB" id="U9SHQ6"/>
<dbReference type="InterPro" id="IPR000719">
    <property type="entry name" value="Prot_kinase_dom"/>
</dbReference>
<evidence type="ECO:0000259" key="1">
    <source>
        <dbReference type="PROSITE" id="PS50011"/>
    </source>
</evidence>
<evidence type="ECO:0000313" key="2">
    <source>
        <dbReference type="EMBL" id="ERZ94576.1"/>
    </source>
</evidence>
<dbReference type="PANTHER" id="PTHR23257">
    <property type="entry name" value="SERINE-THREONINE PROTEIN KINASE"/>
    <property type="match status" value="1"/>
</dbReference>
<name>U9SHQ6_RHIID</name>
<dbReference type="GO" id="GO:0005524">
    <property type="term" value="F:ATP binding"/>
    <property type="evidence" value="ECO:0007669"/>
    <property type="project" value="InterPro"/>
</dbReference>
<reference evidence="2" key="1">
    <citation type="submission" date="2013-07" db="EMBL/GenBank/DDBJ databases">
        <title>The genome of an arbuscular mycorrhizal fungus provides insights into the evolution of the oldest plant symbiosis.</title>
        <authorList>
            <consortium name="DOE Joint Genome Institute"/>
            <person name="Tisserant E."/>
            <person name="Malbreil M."/>
            <person name="Kuo A."/>
            <person name="Kohler A."/>
            <person name="Symeonidi A."/>
            <person name="Balestrini R."/>
            <person name="Charron P."/>
            <person name="Duensing N."/>
            <person name="Frei-dit-Frey N."/>
            <person name="Gianinazzi-Pearson V."/>
            <person name="Gilbert B."/>
            <person name="Handa Y."/>
            <person name="Hijri M."/>
            <person name="Kaul R."/>
            <person name="Kawaguchi M."/>
            <person name="Krajinski F."/>
            <person name="Lammers P."/>
            <person name="Lapierre D."/>
            <person name="Masclaux F.G."/>
            <person name="Murat C."/>
            <person name="Morin E."/>
            <person name="Ndikumana S."/>
            <person name="Pagni M."/>
            <person name="Petitpierre D."/>
            <person name="Requena N."/>
            <person name="Rosikiewicz P."/>
            <person name="Riley R."/>
            <person name="Saito K."/>
            <person name="San Clemente H."/>
            <person name="Shapiro H."/>
            <person name="van Tuinen D."/>
            <person name="Becard G."/>
            <person name="Bonfante P."/>
            <person name="Paszkowski U."/>
            <person name="Shachar-Hill Y."/>
            <person name="Young J.P."/>
            <person name="Sanders I.R."/>
            <person name="Henrissat B."/>
            <person name="Rensing S.A."/>
            <person name="Grigoriev I.V."/>
            <person name="Corradi N."/>
            <person name="Roux C."/>
            <person name="Martin F."/>
        </authorList>
    </citation>
    <scope>NUCLEOTIDE SEQUENCE</scope>
    <source>
        <strain evidence="2">DAOM 197198</strain>
    </source>
</reference>